<evidence type="ECO:0000256" key="10">
    <source>
        <dbReference type="SAM" id="MobiDB-lite"/>
    </source>
</evidence>
<keyword evidence="9 11" id="KW-0472">Membrane</keyword>
<keyword evidence="3" id="KW-0813">Transport</keyword>
<dbReference type="PANTHER" id="PTHR33446:SF2">
    <property type="entry name" value="PROTEIN TONB"/>
    <property type="match status" value="1"/>
</dbReference>
<sequence length="442" mass="48299">MSGEALPSCLAALELSPGAQERDVRRSYAQRLKQIDPETDPHGFQALRAAYEAALNWVRSPREEAAAAPPVEAQEAAPTDPSATAQELLRALSQSMIAKPVVNLRMAEDRLHAALDDPRLLELDARWMFEGGIAVLIAEGWQPGHEFLVPAAIGIFRWHVEHSRLQGFGRAGQIVDSVITELELYEQQAPDPRLSLDKVMRLLRGNARPEAPFLMTHMQFVEHMARAYPHLVHVITNTRNIQQWREWESQAIAARPAPAPVQEPRRGLRGLVDRMPGLILLAMMAVAFILLFLTAPKGPHRPLPATLSSTPAAETHAAAAPSAGPAKSRTPADVARERGLKAGTQAVAAAIAPAQYKRPPAVVYPKDSQRLGETGKALIRVMVRRDGTPGDIEVYQSSGHARLDRAALDGVRGASFVPARGRDGEPLNAWFIVPINFAQDKK</sequence>
<dbReference type="RefSeq" id="WP_340342175.1">
    <property type="nucleotide sequence ID" value="NZ_JBBKZT010000004.1"/>
</dbReference>
<proteinExistence type="inferred from homology"/>
<keyword evidence="5" id="KW-0997">Cell inner membrane</keyword>
<evidence type="ECO:0000313" key="14">
    <source>
        <dbReference type="Proteomes" id="UP001385892"/>
    </source>
</evidence>
<dbReference type="EMBL" id="JBBKZT010000004">
    <property type="protein sequence ID" value="MEJ8847027.1"/>
    <property type="molecule type" value="Genomic_DNA"/>
</dbReference>
<dbReference type="Gene3D" id="3.30.1150.10">
    <property type="match status" value="1"/>
</dbReference>
<comment type="subcellular location">
    <subcellularLocation>
        <location evidence="1">Cell inner membrane</location>
        <topology evidence="1">Single-pass membrane protein</topology>
        <orientation evidence="1">Periplasmic side</orientation>
    </subcellularLocation>
</comment>
<comment type="similarity">
    <text evidence="2">Belongs to the TonB family.</text>
</comment>
<evidence type="ECO:0000256" key="2">
    <source>
        <dbReference type="ARBA" id="ARBA00006555"/>
    </source>
</evidence>
<comment type="caution">
    <text evidence="13">The sequence shown here is derived from an EMBL/GenBank/DDBJ whole genome shotgun (WGS) entry which is preliminary data.</text>
</comment>
<keyword evidence="8 11" id="KW-1133">Transmembrane helix</keyword>
<accession>A0ABU8WK98</accession>
<dbReference type="InterPro" id="IPR006260">
    <property type="entry name" value="TonB/TolA_C"/>
</dbReference>
<feature type="compositionally biased region" description="Low complexity" evidence="10">
    <location>
        <begin position="308"/>
        <end position="326"/>
    </location>
</feature>
<feature type="domain" description="TonB C-terminal" evidence="12">
    <location>
        <begin position="349"/>
        <end position="442"/>
    </location>
</feature>
<evidence type="ECO:0000313" key="13">
    <source>
        <dbReference type="EMBL" id="MEJ8847027.1"/>
    </source>
</evidence>
<evidence type="ECO:0000256" key="5">
    <source>
        <dbReference type="ARBA" id="ARBA00022519"/>
    </source>
</evidence>
<dbReference type="PROSITE" id="PS52015">
    <property type="entry name" value="TONB_CTD"/>
    <property type="match status" value="1"/>
</dbReference>
<keyword evidence="7" id="KW-0653">Protein transport</keyword>
<reference evidence="13 14" key="1">
    <citation type="submission" date="2024-03" db="EMBL/GenBank/DDBJ databases">
        <title>Novel species of the genus Variovorax.</title>
        <authorList>
            <person name="Liu Q."/>
            <person name="Xin Y.-H."/>
        </authorList>
    </citation>
    <scope>NUCLEOTIDE SEQUENCE [LARGE SCALE GENOMIC DNA]</scope>
    <source>
        <strain evidence="13 14">KACC 18900</strain>
    </source>
</reference>
<feature type="region of interest" description="Disordered" evidence="10">
    <location>
        <begin position="303"/>
        <end position="335"/>
    </location>
</feature>
<feature type="transmembrane region" description="Helical" evidence="11">
    <location>
        <begin position="275"/>
        <end position="295"/>
    </location>
</feature>
<dbReference type="SUPFAM" id="SSF74653">
    <property type="entry name" value="TolA/TonB C-terminal domain"/>
    <property type="match status" value="1"/>
</dbReference>
<evidence type="ECO:0000256" key="8">
    <source>
        <dbReference type="ARBA" id="ARBA00022989"/>
    </source>
</evidence>
<organism evidence="13 14">
    <name type="scientific">Variovorax rhizosphaerae</name>
    <dbReference type="NCBI Taxonomy" id="1836200"/>
    <lineage>
        <taxon>Bacteria</taxon>
        <taxon>Pseudomonadati</taxon>
        <taxon>Pseudomonadota</taxon>
        <taxon>Betaproteobacteria</taxon>
        <taxon>Burkholderiales</taxon>
        <taxon>Comamonadaceae</taxon>
        <taxon>Variovorax</taxon>
    </lineage>
</organism>
<evidence type="ECO:0000256" key="11">
    <source>
        <dbReference type="SAM" id="Phobius"/>
    </source>
</evidence>
<protein>
    <submittedName>
        <fullName evidence="13">Energy transducer TonB</fullName>
    </submittedName>
</protein>
<evidence type="ECO:0000256" key="3">
    <source>
        <dbReference type="ARBA" id="ARBA00022448"/>
    </source>
</evidence>
<evidence type="ECO:0000256" key="7">
    <source>
        <dbReference type="ARBA" id="ARBA00022927"/>
    </source>
</evidence>
<dbReference type="PANTHER" id="PTHR33446">
    <property type="entry name" value="PROTEIN TONB-RELATED"/>
    <property type="match status" value="1"/>
</dbReference>
<name>A0ABU8WK98_9BURK</name>
<keyword evidence="4" id="KW-1003">Cell membrane</keyword>
<dbReference type="Pfam" id="PF03544">
    <property type="entry name" value="TonB_C"/>
    <property type="match status" value="1"/>
</dbReference>
<evidence type="ECO:0000256" key="9">
    <source>
        <dbReference type="ARBA" id="ARBA00023136"/>
    </source>
</evidence>
<dbReference type="InterPro" id="IPR051045">
    <property type="entry name" value="TonB-dependent_transducer"/>
</dbReference>
<dbReference type="Proteomes" id="UP001385892">
    <property type="component" value="Unassembled WGS sequence"/>
</dbReference>
<keyword evidence="14" id="KW-1185">Reference proteome</keyword>
<evidence type="ECO:0000256" key="4">
    <source>
        <dbReference type="ARBA" id="ARBA00022475"/>
    </source>
</evidence>
<evidence type="ECO:0000256" key="1">
    <source>
        <dbReference type="ARBA" id="ARBA00004383"/>
    </source>
</evidence>
<dbReference type="NCBIfam" id="TIGR01352">
    <property type="entry name" value="tonB_Cterm"/>
    <property type="match status" value="1"/>
</dbReference>
<keyword evidence="6 11" id="KW-0812">Transmembrane</keyword>
<gene>
    <name evidence="13" type="ORF">WKW82_10225</name>
</gene>
<dbReference type="InterPro" id="IPR037682">
    <property type="entry name" value="TonB_C"/>
</dbReference>
<evidence type="ECO:0000259" key="12">
    <source>
        <dbReference type="PROSITE" id="PS52015"/>
    </source>
</evidence>
<evidence type="ECO:0000256" key="6">
    <source>
        <dbReference type="ARBA" id="ARBA00022692"/>
    </source>
</evidence>